<name>A0A0F8ZVI8_9ZZZZ</name>
<gene>
    <name evidence="1" type="ORF">LCGC14_2648610</name>
</gene>
<organism evidence="1">
    <name type="scientific">marine sediment metagenome</name>
    <dbReference type="NCBI Taxonomy" id="412755"/>
    <lineage>
        <taxon>unclassified sequences</taxon>
        <taxon>metagenomes</taxon>
        <taxon>ecological metagenomes</taxon>
    </lineage>
</organism>
<accession>A0A0F8ZVI8</accession>
<reference evidence="1" key="1">
    <citation type="journal article" date="2015" name="Nature">
        <title>Complex archaea that bridge the gap between prokaryotes and eukaryotes.</title>
        <authorList>
            <person name="Spang A."/>
            <person name="Saw J.H."/>
            <person name="Jorgensen S.L."/>
            <person name="Zaremba-Niedzwiedzka K."/>
            <person name="Martijn J."/>
            <person name="Lind A.E."/>
            <person name="van Eijk R."/>
            <person name="Schleper C."/>
            <person name="Guy L."/>
            <person name="Ettema T.J."/>
        </authorList>
    </citation>
    <scope>NUCLEOTIDE SEQUENCE</scope>
</reference>
<dbReference type="Gene3D" id="2.60.120.560">
    <property type="entry name" value="Exo-inulinase, domain 1"/>
    <property type="match status" value="1"/>
</dbReference>
<dbReference type="EMBL" id="LAZR01045865">
    <property type="protein sequence ID" value="KKK97853.1"/>
    <property type="molecule type" value="Genomic_DNA"/>
</dbReference>
<protein>
    <recommendedName>
        <fullName evidence="2">DUF1080 domain-containing protein</fullName>
    </recommendedName>
</protein>
<evidence type="ECO:0008006" key="2">
    <source>
        <dbReference type="Google" id="ProtNLM"/>
    </source>
</evidence>
<proteinExistence type="predicted"/>
<evidence type="ECO:0000313" key="1">
    <source>
        <dbReference type="EMBL" id="KKK97853.1"/>
    </source>
</evidence>
<comment type="caution">
    <text evidence="1">The sequence shown here is derived from an EMBL/GenBank/DDBJ whole genome shotgun (WGS) entry which is preliminary data.</text>
</comment>
<feature type="non-terminal residue" evidence="1">
    <location>
        <position position="1"/>
    </location>
</feature>
<dbReference type="AlphaFoldDB" id="A0A0F8ZVI8"/>
<sequence>PCVQAILGLFIYRFQPVDVDDYIWEMRGTHPTTGKTHREQGSFSYGGWVDSLLKQEHLDILAKEASLDPLSKEATTLEIKTKTDIITASQVLYVASGFIVESSSVVEFYLGQTGTMVAMVKFGGVPFSGATVTGDYYKPDDSVFLSDQSFTEVGSTGVYSHTFNVPSNAAEGVYKVKMKAVKSVGGSSFSDNFNDGNADGWVTSGATWVVVDEGAPQNFVYKKTDYGAFIYAFKADEADLLNGTYKAKVRCDSPGGNYVGIAFRFYFRRGAGNVRLMKHTSGTAITLEETNYYSLTVNFDQFYELKVVLLNGSIKCYVDDALQIDYNDADPKPAGKIGLFSYNSIASYDDADVVVSGLTEEAYVARDFRISKAPGVIEFIAE</sequence>